<evidence type="ECO:0000313" key="8">
    <source>
        <dbReference type="EMBL" id="MCW9707972.1"/>
    </source>
</evidence>
<comment type="similarity">
    <text evidence="1">Belongs to the carbohydrate kinase PfkB family.</text>
</comment>
<dbReference type="InterPro" id="IPR017583">
    <property type="entry name" value="Tagatose/fructose_Pkinase"/>
</dbReference>
<evidence type="ECO:0000256" key="6">
    <source>
        <dbReference type="PIRNR" id="PIRNR000535"/>
    </source>
</evidence>
<organism evidence="8 9">
    <name type="scientific">Fodinibius salsisoli</name>
    <dbReference type="NCBI Taxonomy" id="2820877"/>
    <lineage>
        <taxon>Bacteria</taxon>
        <taxon>Pseudomonadati</taxon>
        <taxon>Balneolota</taxon>
        <taxon>Balneolia</taxon>
        <taxon>Balneolales</taxon>
        <taxon>Balneolaceae</taxon>
        <taxon>Fodinibius</taxon>
    </lineage>
</organism>
<dbReference type="Gene3D" id="3.40.1190.20">
    <property type="match status" value="1"/>
</dbReference>
<dbReference type="SUPFAM" id="SSF53613">
    <property type="entry name" value="Ribokinase-like"/>
    <property type="match status" value="1"/>
</dbReference>
<evidence type="ECO:0000259" key="7">
    <source>
        <dbReference type="Pfam" id="PF00294"/>
    </source>
</evidence>
<keyword evidence="9" id="KW-1185">Reference proteome</keyword>
<dbReference type="RefSeq" id="WP_265766758.1">
    <property type="nucleotide sequence ID" value="NZ_JAGGJA010000009.1"/>
</dbReference>
<dbReference type="PANTHER" id="PTHR46566">
    <property type="entry name" value="1-PHOSPHOFRUCTOKINASE-RELATED"/>
    <property type="match status" value="1"/>
</dbReference>
<dbReference type="EMBL" id="JAGGJA010000009">
    <property type="protein sequence ID" value="MCW9707972.1"/>
    <property type="molecule type" value="Genomic_DNA"/>
</dbReference>
<evidence type="ECO:0000313" key="9">
    <source>
        <dbReference type="Proteomes" id="UP001207918"/>
    </source>
</evidence>
<evidence type="ECO:0000256" key="5">
    <source>
        <dbReference type="ARBA" id="ARBA00022840"/>
    </source>
</evidence>
<keyword evidence="4" id="KW-0418">Kinase</keyword>
<dbReference type="PIRSF" id="PIRSF000535">
    <property type="entry name" value="1PFK/6PFK/LacC"/>
    <property type="match status" value="1"/>
</dbReference>
<dbReference type="Proteomes" id="UP001207918">
    <property type="component" value="Unassembled WGS sequence"/>
</dbReference>
<keyword evidence="2 6" id="KW-0808">Transferase</keyword>
<dbReference type="Pfam" id="PF00294">
    <property type="entry name" value="PfkB"/>
    <property type="match status" value="1"/>
</dbReference>
<gene>
    <name evidence="8" type="ORF">J6I44_13990</name>
</gene>
<keyword evidence="3" id="KW-0547">Nucleotide-binding</keyword>
<proteinExistence type="inferred from homology"/>
<comment type="caution">
    <text evidence="8">The sequence shown here is derived from an EMBL/GenBank/DDBJ whole genome shotgun (WGS) entry which is preliminary data.</text>
</comment>
<protein>
    <recommendedName>
        <fullName evidence="7">Carbohydrate kinase PfkB domain-containing protein</fullName>
    </recommendedName>
</protein>
<dbReference type="InterPro" id="IPR029056">
    <property type="entry name" value="Ribokinase-like"/>
</dbReference>
<evidence type="ECO:0000256" key="2">
    <source>
        <dbReference type="ARBA" id="ARBA00022679"/>
    </source>
</evidence>
<keyword evidence="5" id="KW-0067">ATP-binding</keyword>
<feature type="domain" description="Carbohydrate kinase PfkB" evidence="7">
    <location>
        <begin position="20"/>
        <end position="282"/>
    </location>
</feature>
<dbReference type="InterPro" id="IPR011611">
    <property type="entry name" value="PfkB_dom"/>
</dbReference>
<evidence type="ECO:0000256" key="3">
    <source>
        <dbReference type="ARBA" id="ARBA00022741"/>
    </source>
</evidence>
<sequence>MFLTVCANPSVDSFWSIDQIQQGTTNRSTQESFFPGGKGIHTALAINELGENVSTLGVWGGQTGQWLKSECQNQGISTIGPSVEAWTRLCITVDSDSPWNETELLGGGPEVHTDDIASFREDYIKCLQHKDIRAILISGSTPRGFKNDIYSELVRKAQKKDIPVFVDASGPLLEHTLPKHPYAIHLNHHEGHELSGKEKPAAIARWLSKYCTLAAVTAGADGLYLAYEGKIYHAFYTLDEKEIISTIGSGDCLLAGLSLAIFRYDKPGQWAKYAAACGSANCIHPELGMLKAEEVEQIFEQVTLNIVKL</sequence>
<name>A0ABT3PQ34_9BACT</name>
<evidence type="ECO:0000256" key="1">
    <source>
        <dbReference type="ARBA" id="ARBA00010688"/>
    </source>
</evidence>
<dbReference type="PANTHER" id="PTHR46566:SF2">
    <property type="entry name" value="ATP-DEPENDENT 6-PHOSPHOFRUCTOKINASE ISOZYME 2"/>
    <property type="match status" value="1"/>
</dbReference>
<evidence type="ECO:0000256" key="4">
    <source>
        <dbReference type="ARBA" id="ARBA00022777"/>
    </source>
</evidence>
<reference evidence="8 9" key="1">
    <citation type="submission" date="2021-03" db="EMBL/GenBank/DDBJ databases">
        <title>Aliifodinibius sp. nov., a new bacterium isolated from saline soil.</title>
        <authorList>
            <person name="Galisteo C."/>
            <person name="De La Haba R."/>
            <person name="Sanchez-Porro C."/>
            <person name="Ventosa A."/>
        </authorList>
    </citation>
    <scope>NUCLEOTIDE SEQUENCE [LARGE SCALE GENOMIC DNA]</scope>
    <source>
        <strain evidence="8 9">1BSP15-2V2</strain>
    </source>
</reference>
<accession>A0ABT3PQ34</accession>